<dbReference type="SUPFAM" id="SSF53822">
    <property type="entry name" value="Periplasmic binding protein-like I"/>
    <property type="match status" value="1"/>
</dbReference>
<keyword evidence="16" id="KW-1015">Disulfide bond</keyword>
<keyword evidence="7 18" id="KW-1133">Transmembrane helix</keyword>
<gene>
    <name evidence="21" type="ORF">RJ641_025366</name>
</gene>
<reference evidence="21 22" key="1">
    <citation type="submission" date="2023-12" db="EMBL/GenBank/DDBJ databases">
        <title>A high-quality genome assembly for Dillenia turbinata (Dilleniales).</title>
        <authorList>
            <person name="Chanderbali A."/>
        </authorList>
    </citation>
    <scope>NUCLEOTIDE SEQUENCE [LARGE SCALE GENOMIC DNA]</scope>
    <source>
        <strain evidence="21">LSX21</strain>
        <tissue evidence="21">Leaf</tissue>
    </source>
</reference>
<keyword evidence="4 15" id="KW-0813">Transport</keyword>
<evidence type="ECO:0000259" key="20">
    <source>
        <dbReference type="SMART" id="SM00079"/>
    </source>
</evidence>
<keyword evidence="8 15" id="KW-0406">Ion transport</keyword>
<keyword evidence="9 15" id="KW-0472">Membrane</keyword>
<dbReference type="Pfam" id="PF10613">
    <property type="entry name" value="Lig_chan-Glu_bd"/>
    <property type="match status" value="1"/>
</dbReference>
<comment type="function">
    <text evidence="15">Glutamate-gated receptor that probably acts as non-selective cation channel.</text>
</comment>
<keyword evidence="10 15" id="KW-0675">Receptor</keyword>
<feature type="transmembrane region" description="Helical" evidence="18">
    <location>
        <begin position="639"/>
        <end position="658"/>
    </location>
</feature>
<evidence type="ECO:0000256" key="14">
    <source>
        <dbReference type="ARBA" id="ARBA00049638"/>
    </source>
</evidence>
<evidence type="ECO:0000256" key="19">
    <source>
        <dbReference type="SAM" id="SignalP"/>
    </source>
</evidence>
<feature type="transmembrane region" description="Helical" evidence="18">
    <location>
        <begin position="819"/>
        <end position="839"/>
    </location>
</feature>
<dbReference type="InterPro" id="IPR028082">
    <property type="entry name" value="Peripla_BP_I"/>
</dbReference>
<evidence type="ECO:0000256" key="15">
    <source>
        <dbReference type="PIRNR" id="PIRNR037090"/>
    </source>
</evidence>
<dbReference type="InterPro" id="IPR001320">
    <property type="entry name" value="Iontro_rcpt_C"/>
</dbReference>
<evidence type="ECO:0000256" key="10">
    <source>
        <dbReference type="ARBA" id="ARBA00023170"/>
    </source>
</evidence>
<dbReference type="PANTHER" id="PTHR34836:SF1">
    <property type="entry name" value="OS09G0428600 PROTEIN"/>
    <property type="match status" value="1"/>
</dbReference>
<dbReference type="GO" id="GO:0016020">
    <property type="term" value="C:membrane"/>
    <property type="evidence" value="ECO:0007669"/>
    <property type="project" value="UniProtKB-SubCell"/>
</dbReference>
<dbReference type="Gene3D" id="3.40.50.2300">
    <property type="match status" value="3"/>
</dbReference>
<comment type="subcellular location">
    <subcellularLocation>
        <location evidence="1">Membrane</location>
        <topology evidence="1">Multi-pass membrane protein</topology>
    </subcellularLocation>
</comment>
<evidence type="ECO:0000313" key="22">
    <source>
        <dbReference type="Proteomes" id="UP001370490"/>
    </source>
</evidence>
<evidence type="ECO:0000256" key="5">
    <source>
        <dbReference type="ARBA" id="ARBA00022692"/>
    </source>
</evidence>
<dbReference type="InterPro" id="IPR044440">
    <property type="entry name" value="GABAb_receptor_plant_PBP1"/>
</dbReference>
<accession>A0AAN8ZK03</accession>
<dbReference type="EMBL" id="JBAMMX010000003">
    <property type="protein sequence ID" value="KAK6944264.1"/>
    <property type="molecule type" value="Genomic_DNA"/>
</dbReference>
<evidence type="ECO:0000256" key="11">
    <source>
        <dbReference type="ARBA" id="ARBA00023180"/>
    </source>
</evidence>
<proteinExistence type="inferred from homology"/>
<feature type="region of interest" description="Disordered" evidence="17">
    <location>
        <begin position="871"/>
        <end position="925"/>
    </location>
</feature>
<evidence type="ECO:0000256" key="2">
    <source>
        <dbReference type="ARBA" id="ARBA00008685"/>
    </source>
</evidence>
<sequence>MCVKSKLCIPFVIFLSIWISSVESKSLVNVGVILDMNSQLGEMANFCISTALSDFYNLHPNYETKLVLHTKDSQEDVVGAAFAALDLLKNVEVQAIIGPVKSTETEFVVELGGKAHVPIISFSATSPALSPIQNPYFVRAAQDDTAQVKAITAIVQGFGWREVVLIHEDTEYGSEICPYLTDAFLEVDIRISYKIGIPTFANDSYISRELYELKKTRIAVFLVHMSISLGSRLFLLANDAGMISGGYAWVITDALSVSLDSMDSKVIDSMEGVLGIRPNVPRSKDLENFKTRWKRFFPQTNPKSTISELNILGLWAYDAAWALAMAIDRIAPRDSSFVNADQKNSMELLNLGTSQIGPKLLTEILNTRFRGLSGPFHLVDGEFKPSALEIFNIIGDGERIVGYWTPEKGISRHLDFPIGNVSYSTSTNELKTIIWPGDSTVPPIGWAIPIISKLKIGVPVKQGFTEFVKIEDTQMGKINFTGFSIDVFHAVLKALPFKVHYELIPFKKENGHSSGTYDQLIFQVYNKTFDAAVGDITIVANRSSFVDFTLSYSESGVSMAVPITHGKPKSMWIFLRPLTWDLWLTIAATWLLTGASVWAIERRVQTLQRSSNQSEVGMIFWLPFLSLVLPQRETIDNKWSKLVIVLWIGLVCILMQSYTASLSSLLTVEQLQPAFIDVSDLVKKGSYVGYQERSFVRDLLIEQLKFDESRLISYGTVEDYHAALSNGSVVAIFDEIPYLKIFLSKYCSKYKIVGPTYRMAGFGYAFQRGSPLVPYFSRAILNVTEGRQMDMIENRYFKNNSYCQEQATTTSANTSSLSAHSFGGLFMIVNMAMLIALIASKISSFIELVTKLQHHSQNYVTRLRTLLKVQPGGNTNATTHTSLAEGNHPMNTENNSGQSAEVDRRQSVGPVAPNKAVVMGSSADK</sequence>
<evidence type="ECO:0000256" key="1">
    <source>
        <dbReference type="ARBA" id="ARBA00004141"/>
    </source>
</evidence>
<keyword evidence="11" id="KW-0325">Glycoprotein</keyword>
<dbReference type="CDD" id="cd13686">
    <property type="entry name" value="GluR_Plant"/>
    <property type="match status" value="1"/>
</dbReference>
<dbReference type="FunFam" id="3.40.50.2300:FF:000188">
    <property type="entry name" value="Glutamate receptor"/>
    <property type="match status" value="1"/>
</dbReference>
<feature type="domain" description="Ionotropic glutamate receptor C-terminal" evidence="20">
    <location>
        <begin position="453"/>
        <end position="799"/>
    </location>
</feature>
<evidence type="ECO:0000256" key="17">
    <source>
        <dbReference type="SAM" id="MobiDB-lite"/>
    </source>
</evidence>
<dbReference type="Proteomes" id="UP001370490">
    <property type="component" value="Unassembled WGS sequence"/>
</dbReference>
<evidence type="ECO:0000256" key="8">
    <source>
        <dbReference type="ARBA" id="ARBA00023065"/>
    </source>
</evidence>
<evidence type="ECO:0000256" key="16">
    <source>
        <dbReference type="PIRSR" id="PIRSR037090-50"/>
    </source>
</evidence>
<comment type="subunit">
    <text evidence="3">May form heteromers.</text>
</comment>
<evidence type="ECO:0000256" key="13">
    <source>
        <dbReference type="ARBA" id="ARBA00023303"/>
    </source>
</evidence>
<feature type="compositionally biased region" description="Polar residues" evidence="17">
    <location>
        <begin position="872"/>
        <end position="899"/>
    </location>
</feature>
<dbReference type="FunFam" id="3.40.190.10:FF:000103">
    <property type="entry name" value="Glutamate receptor"/>
    <property type="match status" value="1"/>
</dbReference>
<dbReference type="CDD" id="cd19990">
    <property type="entry name" value="PBP1_GABAb_receptor_plant"/>
    <property type="match status" value="1"/>
</dbReference>
<dbReference type="SUPFAM" id="SSF53850">
    <property type="entry name" value="Periplasmic binding protein-like II"/>
    <property type="match status" value="1"/>
</dbReference>
<keyword evidence="13 15" id="KW-0407">Ion channel</keyword>
<evidence type="ECO:0000256" key="6">
    <source>
        <dbReference type="ARBA" id="ARBA00022729"/>
    </source>
</evidence>
<feature type="signal peptide" evidence="19">
    <location>
        <begin position="1"/>
        <end position="24"/>
    </location>
</feature>
<feature type="chain" id="PRO_5042932245" description="Glutamate receptor" evidence="19">
    <location>
        <begin position="25"/>
        <end position="925"/>
    </location>
</feature>
<dbReference type="Gene3D" id="1.10.287.70">
    <property type="match status" value="1"/>
</dbReference>
<evidence type="ECO:0000256" key="12">
    <source>
        <dbReference type="ARBA" id="ARBA00023286"/>
    </source>
</evidence>
<feature type="disulfide bond" evidence="16">
    <location>
        <begin position="747"/>
        <end position="803"/>
    </location>
</feature>
<comment type="caution">
    <text evidence="21">The sequence shown here is derived from an EMBL/GenBank/DDBJ whole genome shotgun (WGS) entry which is preliminary data.</text>
</comment>
<comment type="function">
    <text evidence="14">Glutamate-gated receptor that probably acts as a non-selective cation channel. May be involved in light-signal transduction and calcium homeostasis via the regulation of calcium influx into cells.</text>
</comment>
<dbReference type="Pfam" id="PF01094">
    <property type="entry name" value="ANF_receptor"/>
    <property type="match status" value="1"/>
</dbReference>
<dbReference type="PANTHER" id="PTHR34836">
    <property type="entry name" value="OS06G0188250 PROTEIN"/>
    <property type="match status" value="1"/>
</dbReference>
<evidence type="ECO:0000256" key="4">
    <source>
        <dbReference type="ARBA" id="ARBA00022448"/>
    </source>
</evidence>
<dbReference type="InterPro" id="IPR019594">
    <property type="entry name" value="Glu/Gly-bd"/>
</dbReference>
<dbReference type="InterPro" id="IPR001828">
    <property type="entry name" value="ANF_lig-bd_rcpt"/>
</dbReference>
<protein>
    <recommendedName>
        <fullName evidence="15">Glutamate receptor</fullName>
    </recommendedName>
</protein>
<evidence type="ECO:0000256" key="7">
    <source>
        <dbReference type="ARBA" id="ARBA00022989"/>
    </source>
</evidence>
<keyword evidence="6 19" id="KW-0732">Signal</keyword>
<dbReference type="SMART" id="SM00079">
    <property type="entry name" value="PBPe"/>
    <property type="match status" value="1"/>
</dbReference>
<dbReference type="Gene3D" id="3.40.190.10">
    <property type="entry name" value="Periplasmic binding protein-like II"/>
    <property type="match status" value="2"/>
</dbReference>
<evidence type="ECO:0000256" key="18">
    <source>
        <dbReference type="SAM" id="Phobius"/>
    </source>
</evidence>
<keyword evidence="12 15" id="KW-1071">Ligand-gated ion channel</keyword>
<dbReference type="AlphaFoldDB" id="A0AAN8ZK03"/>
<dbReference type="InterPro" id="IPR017103">
    <property type="entry name" value="Iontropic_Glu_rcpt_pln"/>
</dbReference>
<dbReference type="PIRSF" id="PIRSF037090">
    <property type="entry name" value="Iontro_Glu-like_rcpt_pln"/>
    <property type="match status" value="1"/>
</dbReference>
<name>A0AAN8ZK03_9MAGN</name>
<comment type="similarity">
    <text evidence="2 15">Belongs to the glutamate-gated ion channel (TC 1.A.10.1) family.</text>
</comment>
<evidence type="ECO:0000313" key="21">
    <source>
        <dbReference type="EMBL" id="KAK6944264.1"/>
    </source>
</evidence>
<dbReference type="Pfam" id="PF00060">
    <property type="entry name" value="Lig_chan"/>
    <property type="match status" value="1"/>
</dbReference>
<keyword evidence="5 18" id="KW-0812">Transmembrane</keyword>
<evidence type="ECO:0000256" key="9">
    <source>
        <dbReference type="ARBA" id="ARBA00023136"/>
    </source>
</evidence>
<feature type="transmembrane region" description="Helical" evidence="18">
    <location>
        <begin position="580"/>
        <end position="600"/>
    </location>
</feature>
<organism evidence="21 22">
    <name type="scientific">Dillenia turbinata</name>
    <dbReference type="NCBI Taxonomy" id="194707"/>
    <lineage>
        <taxon>Eukaryota</taxon>
        <taxon>Viridiplantae</taxon>
        <taxon>Streptophyta</taxon>
        <taxon>Embryophyta</taxon>
        <taxon>Tracheophyta</taxon>
        <taxon>Spermatophyta</taxon>
        <taxon>Magnoliopsida</taxon>
        <taxon>eudicotyledons</taxon>
        <taxon>Gunneridae</taxon>
        <taxon>Pentapetalae</taxon>
        <taxon>Dilleniales</taxon>
        <taxon>Dilleniaceae</taxon>
        <taxon>Dillenia</taxon>
    </lineage>
</organism>
<dbReference type="GO" id="GO:0015276">
    <property type="term" value="F:ligand-gated monoatomic ion channel activity"/>
    <property type="evidence" value="ECO:0007669"/>
    <property type="project" value="InterPro"/>
</dbReference>
<dbReference type="InterPro" id="IPR015683">
    <property type="entry name" value="Ionotropic_Glu_rcpt"/>
</dbReference>
<evidence type="ECO:0000256" key="3">
    <source>
        <dbReference type="ARBA" id="ARBA00011095"/>
    </source>
</evidence>
<keyword evidence="22" id="KW-1185">Reference proteome</keyword>